<dbReference type="OrthoDB" id="430563at2759"/>
<dbReference type="Proteomes" id="UP000601435">
    <property type="component" value="Unassembled WGS sequence"/>
</dbReference>
<reference evidence="2" key="1">
    <citation type="submission" date="2021-02" db="EMBL/GenBank/DDBJ databases">
        <authorList>
            <person name="Dougan E. K."/>
            <person name="Rhodes N."/>
            <person name="Thang M."/>
            <person name="Chan C."/>
        </authorList>
    </citation>
    <scope>NUCLEOTIDE SEQUENCE</scope>
</reference>
<protein>
    <submittedName>
        <fullName evidence="2">Pik3cb protein</fullName>
    </submittedName>
</protein>
<evidence type="ECO:0000256" key="1">
    <source>
        <dbReference type="SAM" id="MobiDB-lite"/>
    </source>
</evidence>
<accession>A0A812QLI6</accession>
<feature type="region of interest" description="Disordered" evidence="1">
    <location>
        <begin position="105"/>
        <end position="142"/>
    </location>
</feature>
<keyword evidence="3" id="KW-1185">Reference proteome</keyword>
<feature type="compositionally biased region" description="Low complexity" evidence="1">
    <location>
        <begin position="118"/>
        <end position="128"/>
    </location>
</feature>
<comment type="caution">
    <text evidence="2">The sequence shown here is derived from an EMBL/GenBank/DDBJ whole genome shotgun (WGS) entry which is preliminary data.</text>
</comment>
<feature type="compositionally biased region" description="Basic and acidic residues" evidence="1">
    <location>
        <begin position="129"/>
        <end position="142"/>
    </location>
</feature>
<evidence type="ECO:0000313" key="2">
    <source>
        <dbReference type="EMBL" id="CAE7393253.1"/>
    </source>
</evidence>
<organism evidence="2 3">
    <name type="scientific">Symbiodinium necroappetens</name>
    <dbReference type="NCBI Taxonomy" id="1628268"/>
    <lineage>
        <taxon>Eukaryota</taxon>
        <taxon>Sar</taxon>
        <taxon>Alveolata</taxon>
        <taxon>Dinophyceae</taxon>
        <taxon>Suessiales</taxon>
        <taxon>Symbiodiniaceae</taxon>
        <taxon>Symbiodinium</taxon>
    </lineage>
</organism>
<dbReference type="EMBL" id="CAJNJA010017044">
    <property type="protein sequence ID" value="CAE7393253.1"/>
    <property type="molecule type" value="Genomic_DNA"/>
</dbReference>
<name>A0A812QLI6_9DINO</name>
<dbReference type="AlphaFoldDB" id="A0A812QLI6"/>
<sequence>ELFWALKARAGQAEEHWAGVALQELLRDIPSERELGLLRQHSWVRDMERGNYESCRVEPWGDSRKFPLAVWPPYRSCLGMEGLPKKTDSKSAPIVVRCRFHDEAVSTSSPAPSPARGPRPSAASSIRPSSKEVSERRKSSGVLLKRDVGMHREQQVGQTLRLLETLIWEDPELHVLLRKSGLVFEDVRATYTIVMTGHGTAMLEHPAC</sequence>
<feature type="non-terminal residue" evidence="2">
    <location>
        <position position="1"/>
    </location>
</feature>
<evidence type="ECO:0000313" key="3">
    <source>
        <dbReference type="Proteomes" id="UP000601435"/>
    </source>
</evidence>
<proteinExistence type="predicted"/>
<gene>
    <name evidence="2" type="primary">Pik3cb</name>
    <name evidence="2" type="ORF">SNEC2469_LOCUS10708</name>
</gene>